<name>A0A4V1J168_9FUNG</name>
<evidence type="ECO:0000313" key="2">
    <source>
        <dbReference type="Proteomes" id="UP000278143"/>
    </source>
</evidence>
<dbReference type="InterPro" id="IPR023214">
    <property type="entry name" value="HAD_sf"/>
</dbReference>
<dbReference type="GO" id="GO:0016791">
    <property type="term" value="F:phosphatase activity"/>
    <property type="evidence" value="ECO:0007669"/>
    <property type="project" value="TreeGrafter"/>
</dbReference>
<dbReference type="PANTHER" id="PTHR19288">
    <property type="entry name" value="4-NITROPHENYLPHOSPHATASE-RELATED"/>
    <property type="match status" value="1"/>
</dbReference>
<organism evidence="1 2">
    <name type="scientific">Syncephalis pseudoplumigaleata</name>
    <dbReference type="NCBI Taxonomy" id="1712513"/>
    <lineage>
        <taxon>Eukaryota</taxon>
        <taxon>Fungi</taxon>
        <taxon>Fungi incertae sedis</taxon>
        <taxon>Zoopagomycota</taxon>
        <taxon>Zoopagomycotina</taxon>
        <taxon>Zoopagomycetes</taxon>
        <taxon>Zoopagales</taxon>
        <taxon>Piptocephalidaceae</taxon>
        <taxon>Syncephalis</taxon>
    </lineage>
</organism>
<dbReference type="PANTHER" id="PTHR19288:SF46">
    <property type="entry name" value="HALOACID DEHALOGENASE-LIKE HYDROLASE DOMAIN-CONTAINING PROTEIN 2"/>
    <property type="match status" value="1"/>
</dbReference>
<dbReference type="GO" id="GO:0005737">
    <property type="term" value="C:cytoplasm"/>
    <property type="evidence" value="ECO:0007669"/>
    <property type="project" value="TreeGrafter"/>
</dbReference>
<reference evidence="2" key="1">
    <citation type="journal article" date="2018" name="Nat. Microbiol.">
        <title>Leveraging single-cell genomics to expand the fungal tree of life.</title>
        <authorList>
            <person name="Ahrendt S.R."/>
            <person name="Quandt C.A."/>
            <person name="Ciobanu D."/>
            <person name="Clum A."/>
            <person name="Salamov A."/>
            <person name="Andreopoulos B."/>
            <person name="Cheng J.F."/>
            <person name="Woyke T."/>
            <person name="Pelin A."/>
            <person name="Henrissat B."/>
            <person name="Reynolds N.K."/>
            <person name="Benny G.L."/>
            <person name="Smith M.E."/>
            <person name="James T.Y."/>
            <person name="Grigoriev I.V."/>
        </authorList>
    </citation>
    <scope>NUCLEOTIDE SEQUENCE [LARGE SCALE GENOMIC DNA]</scope>
    <source>
        <strain evidence="2">Benny S71-1</strain>
    </source>
</reference>
<dbReference type="SUPFAM" id="SSF56784">
    <property type="entry name" value="HAD-like"/>
    <property type="match status" value="1"/>
</dbReference>
<dbReference type="Gene3D" id="3.40.50.1000">
    <property type="entry name" value="HAD superfamily/HAD-like"/>
    <property type="match status" value="1"/>
</dbReference>
<dbReference type="AlphaFoldDB" id="A0A4V1J168"/>
<protein>
    <submittedName>
        <fullName evidence="1">HAD-like domain-containing protein</fullName>
    </submittedName>
</protein>
<sequence length="137" mass="14809">MLAEEAASVVPSDDQRPRDAVLMGLAPQQFHYERMNEAFQLVRQGCPLIAIHKARYYATETGLALGPGPFVAALEYAAGVKALVVGKPERTFFELALLDMGLPAASTYPDVAIIGDDVEQDLGGKHGSMLIQTCKLY</sequence>
<accession>A0A4V1J168</accession>
<evidence type="ECO:0000313" key="1">
    <source>
        <dbReference type="EMBL" id="RKP24009.1"/>
    </source>
</evidence>
<gene>
    <name evidence="1" type="ORF">SYNPS1DRAFT_17788</name>
</gene>
<proteinExistence type="predicted"/>
<keyword evidence="2" id="KW-1185">Reference proteome</keyword>
<dbReference type="InterPro" id="IPR036412">
    <property type="entry name" value="HAD-like_sf"/>
</dbReference>
<dbReference type="EMBL" id="KZ990507">
    <property type="protein sequence ID" value="RKP24009.1"/>
    <property type="molecule type" value="Genomic_DNA"/>
</dbReference>
<dbReference type="Proteomes" id="UP000278143">
    <property type="component" value="Unassembled WGS sequence"/>
</dbReference>
<dbReference type="OrthoDB" id="426235at2759"/>